<sequence length="365" mass="41684">MQYNIKKQSVRISGIDLARALAVIGMIIVNFKVVFGQQGSSWLKFIINIFDGKAAATFVVLAGVGLALMTNTALRNNDSQKLKIIRIKIFKRALFLFILGLTYILVWPADILHFYSIYMLIILLLSKRNEKVILISLIVFIFIYPLLISFWDYKTGWNFDTLEYLDFWTFNGFFRNLFLNGFHPVIPWVSFMLFGFWFGKQDLKNDRFIKKAFWVSSIAFIVIQILSYASISILSKGNEQSVSELTEIIGTSPMPPLPIYMLNGIAISISIISTCIIIGKRYPTNRIILALNKTGQLALTFYVAHVIVGMGIIELLNPEKMGDYPIVFSVSYALVFSLLCVLFATYWLKNRKNGPVEWLMKRIIG</sequence>
<keyword evidence="1" id="KW-0812">Transmembrane</keyword>
<protein>
    <submittedName>
        <fullName evidence="3">Membrane protein</fullName>
    </submittedName>
</protein>
<name>A0A918N4L6_9FLAO</name>
<dbReference type="RefSeq" id="WP_035087721.1">
    <property type="nucleotide sequence ID" value="NZ_BMWS01000017.1"/>
</dbReference>
<gene>
    <name evidence="3" type="ORF">GCM10007384_25920</name>
</gene>
<keyword evidence="1" id="KW-1133">Transmembrane helix</keyword>
<feature type="transmembrane region" description="Helical" evidence="1">
    <location>
        <begin position="299"/>
        <end position="318"/>
    </location>
</feature>
<dbReference type="PANTHER" id="PTHR30590">
    <property type="entry name" value="INNER MEMBRANE PROTEIN"/>
    <property type="match status" value="1"/>
</dbReference>
<feature type="transmembrane region" description="Helical" evidence="1">
    <location>
        <begin position="111"/>
        <end position="126"/>
    </location>
</feature>
<dbReference type="AlphaFoldDB" id="A0A918N4L6"/>
<feature type="transmembrane region" description="Helical" evidence="1">
    <location>
        <begin position="89"/>
        <end position="105"/>
    </location>
</feature>
<feature type="transmembrane region" description="Helical" evidence="1">
    <location>
        <begin position="45"/>
        <end position="68"/>
    </location>
</feature>
<dbReference type="InterPro" id="IPR052529">
    <property type="entry name" value="Bact_Transport_Assoc"/>
</dbReference>
<dbReference type="Pfam" id="PF04235">
    <property type="entry name" value="DUF418"/>
    <property type="match status" value="1"/>
</dbReference>
<dbReference type="PANTHER" id="PTHR30590:SF3">
    <property type="entry name" value="HYPOTHETICAL MEMBRANE SPANNING PROTEIN"/>
    <property type="match status" value="1"/>
</dbReference>
<accession>A0A918N4L6</accession>
<feature type="transmembrane region" description="Helical" evidence="1">
    <location>
        <begin position="211"/>
        <end position="231"/>
    </location>
</feature>
<dbReference type="EMBL" id="BMWS01000017">
    <property type="protein sequence ID" value="GGX23528.1"/>
    <property type="molecule type" value="Genomic_DNA"/>
</dbReference>
<keyword evidence="1" id="KW-0472">Membrane</keyword>
<feature type="transmembrane region" description="Helical" evidence="1">
    <location>
        <begin position="12"/>
        <end position="33"/>
    </location>
</feature>
<feature type="transmembrane region" description="Helical" evidence="1">
    <location>
        <begin position="324"/>
        <end position="348"/>
    </location>
</feature>
<evidence type="ECO:0000313" key="4">
    <source>
        <dbReference type="Proteomes" id="UP000601108"/>
    </source>
</evidence>
<organism evidence="3 4">
    <name type="scientific">Aquimarina muelleri</name>
    <dbReference type="NCBI Taxonomy" id="279356"/>
    <lineage>
        <taxon>Bacteria</taxon>
        <taxon>Pseudomonadati</taxon>
        <taxon>Bacteroidota</taxon>
        <taxon>Flavobacteriia</taxon>
        <taxon>Flavobacteriales</taxon>
        <taxon>Flavobacteriaceae</taxon>
        <taxon>Aquimarina</taxon>
    </lineage>
</organism>
<feature type="transmembrane region" description="Helical" evidence="1">
    <location>
        <begin position="259"/>
        <end position="278"/>
    </location>
</feature>
<evidence type="ECO:0000313" key="3">
    <source>
        <dbReference type="EMBL" id="GGX23528.1"/>
    </source>
</evidence>
<dbReference type="InterPro" id="IPR007349">
    <property type="entry name" value="DUF418"/>
</dbReference>
<comment type="caution">
    <text evidence="3">The sequence shown here is derived from an EMBL/GenBank/DDBJ whole genome shotgun (WGS) entry which is preliminary data.</text>
</comment>
<feature type="transmembrane region" description="Helical" evidence="1">
    <location>
        <begin position="133"/>
        <end position="153"/>
    </location>
</feature>
<proteinExistence type="predicted"/>
<feature type="transmembrane region" description="Helical" evidence="1">
    <location>
        <begin position="173"/>
        <end position="199"/>
    </location>
</feature>
<keyword evidence="4" id="KW-1185">Reference proteome</keyword>
<feature type="domain" description="DUF418" evidence="2">
    <location>
        <begin position="201"/>
        <end position="363"/>
    </location>
</feature>
<evidence type="ECO:0000256" key="1">
    <source>
        <dbReference type="SAM" id="Phobius"/>
    </source>
</evidence>
<evidence type="ECO:0000259" key="2">
    <source>
        <dbReference type="Pfam" id="PF04235"/>
    </source>
</evidence>
<dbReference type="Proteomes" id="UP000601108">
    <property type="component" value="Unassembled WGS sequence"/>
</dbReference>
<reference evidence="3 4" key="1">
    <citation type="journal article" date="2014" name="Int. J. Syst. Evol. Microbiol.">
        <title>Complete genome sequence of Corynebacterium casei LMG S-19264T (=DSM 44701T), isolated from a smear-ripened cheese.</title>
        <authorList>
            <consortium name="US DOE Joint Genome Institute (JGI-PGF)"/>
            <person name="Walter F."/>
            <person name="Albersmeier A."/>
            <person name="Kalinowski J."/>
            <person name="Ruckert C."/>
        </authorList>
    </citation>
    <scope>NUCLEOTIDE SEQUENCE [LARGE SCALE GENOMIC DNA]</scope>
    <source>
        <strain evidence="3 4">KCTC 12285</strain>
    </source>
</reference>